<evidence type="ECO:0000313" key="1">
    <source>
        <dbReference type="EnsemblMetazoa" id="PPA13840.1"/>
    </source>
</evidence>
<accession>A0A2A6BIA0</accession>
<dbReference type="SMART" id="SM00355">
    <property type="entry name" value="ZnF_C2H2"/>
    <property type="match status" value="2"/>
</dbReference>
<organism evidence="1 2">
    <name type="scientific">Pristionchus pacificus</name>
    <name type="common">Parasitic nematode worm</name>
    <dbReference type="NCBI Taxonomy" id="54126"/>
    <lineage>
        <taxon>Eukaryota</taxon>
        <taxon>Metazoa</taxon>
        <taxon>Ecdysozoa</taxon>
        <taxon>Nematoda</taxon>
        <taxon>Chromadorea</taxon>
        <taxon>Rhabditida</taxon>
        <taxon>Rhabditina</taxon>
        <taxon>Diplogasteromorpha</taxon>
        <taxon>Diplogasteroidea</taxon>
        <taxon>Neodiplogasteridae</taxon>
        <taxon>Pristionchus</taxon>
    </lineage>
</organism>
<dbReference type="Proteomes" id="UP000005239">
    <property type="component" value="Unassembled WGS sequence"/>
</dbReference>
<accession>A0A8R1UAP6</accession>
<proteinExistence type="predicted"/>
<dbReference type="PROSITE" id="PS50157">
    <property type="entry name" value="ZINC_FINGER_C2H2_2"/>
    <property type="match status" value="1"/>
</dbReference>
<protein>
    <submittedName>
        <fullName evidence="1">C2H2-type domain-containing protein</fullName>
    </submittedName>
</protein>
<sequence length="164" mass="18998">MLACPVDDCDYSSNKRRIDDDAMDALRVERKEERDTSRLEKTSELPIECPHCSSRYLNQPSLRQHIRHKHPDHNSMPRLNVSCPMDNCSVAGLRSREQLADHCRIDHSEAGDFELILRSFTSIAEFEIETLSSAVFTKDINQETRHYFWCSRGNKTLLCHCTQS</sequence>
<reference evidence="1" key="2">
    <citation type="submission" date="2022-06" db="UniProtKB">
        <authorList>
            <consortium name="EnsemblMetazoa"/>
        </authorList>
    </citation>
    <scope>IDENTIFICATION</scope>
    <source>
        <strain evidence="1">PS312</strain>
    </source>
</reference>
<name>A0A2A6BIA0_PRIPA</name>
<dbReference type="SUPFAM" id="SSF118359">
    <property type="entry name" value="Expressed protein At2g23090/F21P24.15"/>
    <property type="match status" value="1"/>
</dbReference>
<dbReference type="AlphaFoldDB" id="A0A2A6BIA0"/>
<dbReference type="InterPro" id="IPR013087">
    <property type="entry name" value="Znf_C2H2_type"/>
</dbReference>
<keyword evidence="2" id="KW-1185">Reference proteome</keyword>
<dbReference type="Gene3D" id="3.30.160.60">
    <property type="entry name" value="Classic Zinc Finger"/>
    <property type="match status" value="1"/>
</dbReference>
<reference evidence="2" key="1">
    <citation type="journal article" date="2008" name="Nat. Genet.">
        <title>The Pristionchus pacificus genome provides a unique perspective on nematode lifestyle and parasitism.</title>
        <authorList>
            <person name="Dieterich C."/>
            <person name="Clifton S.W."/>
            <person name="Schuster L.N."/>
            <person name="Chinwalla A."/>
            <person name="Delehaunty K."/>
            <person name="Dinkelacker I."/>
            <person name="Fulton L."/>
            <person name="Fulton R."/>
            <person name="Godfrey J."/>
            <person name="Minx P."/>
            <person name="Mitreva M."/>
            <person name="Roeseler W."/>
            <person name="Tian H."/>
            <person name="Witte H."/>
            <person name="Yang S.P."/>
            <person name="Wilson R.K."/>
            <person name="Sommer R.J."/>
        </authorList>
    </citation>
    <scope>NUCLEOTIDE SEQUENCE [LARGE SCALE GENOMIC DNA]</scope>
    <source>
        <strain evidence="2">PS312</strain>
    </source>
</reference>
<dbReference type="PROSITE" id="PS00028">
    <property type="entry name" value="ZINC_FINGER_C2H2_1"/>
    <property type="match status" value="1"/>
</dbReference>
<dbReference type="EnsemblMetazoa" id="PPA13840.1">
    <property type="protein sequence ID" value="PPA13840.1"/>
    <property type="gene ID" value="WBGene00103394"/>
</dbReference>
<evidence type="ECO:0000313" key="2">
    <source>
        <dbReference type="Proteomes" id="UP000005239"/>
    </source>
</evidence>
<gene>
    <name evidence="1" type="primary">WBGene00103394</name>
</gene>